<accession>E4UDA0</accession>
<dbReference type="GO" id="GO:0005524">
    <property type="term" value="F:ATP binding"/>
    <property type="evidence" value="ECO:0007669"/>
    <property type="project" value="UniProtKB-UniRule"/>
</dbReference>
<dbReference type="EC" id="2.7.4.9" evidence="2 12"/>
<keyword evidence="8 12" id="KW-0067">ATP-binding</keyword>
<dbReference type="eggNOG" id="COG0125">
    <property type="taxonomic scope" value="Bacteria"/>
</dbReference>
<name>E4UDA0_LIBSC</name>
<dbReference type="InterPro" id="IPR018095">
    <property type="entry name" value="Thymidylate_kin_CS"/>
</dbReference>
<evidence type="ECO:0000256" key="4">
    <source>
        <dbReference type="ARBA" id="ARBA00022679"/>
    </source>
</evidence>
<comment type="function">
    <text evidence="11 12">Phosphorylation of dTMP to form dTDP in both de novo and salvage pathways of dTTP synthesis.</text>
</comment>
<sequence length="227" mass="25936">MNSGLFISFEGIEGVGKTTHISHLAGFLKKNNYDVQITREPGGTPVAEAARHVLLTGGVDEFGAYAESILFSSIRLDHVENVIRPALIEGKILLCDRFLDSSYAYQGEKDDFKKTFLDSLQQVSTQGIVPDCTIILDLPVDVGLQRIRHRYSLKKNSSLDYFERKDWIVHEKRRRIFLDIARDQPERCRIVDATHPFQDVAAHILNIVWELMQKRSFPRPPKGDRSR</sequence>
<dbReference type="GO" id="GO:0004798">
    <property type="term" value="F:dTMP kinase activity"/>
    <property type="evidence" value="ECO:0007669"/>
    <property type="project" value="UniProtKB-UniRule"/>
</dbReference>
<proteinExistence type="inferred from homology"/>
<dbReference type="NCBIfam" id="TIGR00041">
    <property type="entry name" value="DTMP_kinase"/>
    <property type="match status" value="1"/>
</dbReference>
<protein>
    <recommendedName>
        <fullName evidence="3 12">Thymidylate kinase</fullName>
        <ecNumber evidence="2 12">2.7.4.9</ecNumber>
    </recommendedName>
    <alternativeName>
        <fullName evidence="9 12">dTMP kinase</fullName>
    </alternativeName>
</protein>
<evidence type="ECO:0000256" key="7">
    <source>
        <dbReference type="ARBA" id="ARBA00022777"/>
    </source>
</evidence>
<keyword evidence="5 12" id="KW-0545">Nucleotide biosynthesis</keyword>
<reference key="2">
    <citation type="submission" date="2010-11" db="EMBL/GenBank/DDBJ databases">
        <authorList>
            <person name="Lin H."/>
            <person name="Doddapaneni H.V."/>
            <person name="Lou B."/>
            <person name="Civerolo E.L."/>
            <person name="Chen C."/>
            <person name="Duan Y."/>
            <person name="Zhou L."/>
            <person name="Glynn J."/>
        </authorList>
    </citation>
    <scope>NUCLEOTIDE SEQUENCE</scope>
    <source>
        <strain>CLso-ZC1</strain>
    </source>
</reference>
<evidence type="ECO:0000256" key="5">
    <source>
        <dbReference type="ARBA" id="ARBA00022727"/>
    </source>
</evidence>
<dbReference type="PROSITE" id="PS01331">
    <property type="entry name" value="THYMIDYLATE_KINASE"/>
    <property type="match status" value="1"/>
</dbReference>
<evidence type="ECO:0000313" key="14">
    <source>
        <dbReference type="EMBL" id="ADR52340.1"/>
    </source>
</evidence>
<dbReference type="RefSeq" id="WP_013461996.1">
    <property type="nucleotide sequence ID" value="NC_014774.1"/>
</dbReference>
<dbReference type="GO" id="GO:0006235">
    <property type="term" value="P:dTTP biosynthetic process"/>
    <property type="evidence" value="ECO:0007669"/>
    <property type="project" value="UniProtKB-UniRule"/>
</dbReference>
<reference evidence="14 15" key="3">
    <citation type="journal article" date="2011" name="PLoS ONE">
        <title>The Complete Genome Sequence of 'Candidatus Liberibacter solanacearum', the Bacterium Associated with Potato Zebra Chip Disease.</title>
        <authorList>
            <person name="Lin H."/>
            <person name="Lou B."/>
            <person name="Glynn J.M."/>
            <person name="Doddapaneni H."/>
            <person name="Civerolo E.L."/>
            <person name="Chen C."/>
            <person name="Duan Y."/>
            <person name="Zhou L."/>
            <person name="Vahling C.M."/>
        </authorList>
    </citation>
    <scope>NUCLEOTIDE SEQUENCE [LARGE SCALE GENOMIC DNA]</scope>
    <source>
        <strain evidence="14 15">CLso-ZC1</strain>
    </source>
</reference>
<keyword evidence="4 12" id="KW-0808">Transferase</keyword>
<organism evidence="14 15">
    <name type="scientific">Liberibacter solanacearum (strain CLso-ZC1)</name>
    <dbReference type="NCBI Taxonomy" id="658172"/>
    <lineage>
        <taxon>Bacteria</taxon>
        <taxon>Pseudomonadati</taxon>
        <taxon>Pseudomonadota</taxon>
        <taxon>Alphaproteobacteria</taxon>
        <taxon>Hyphomicrobiales</taxon>
        <taxon>Rhizobiaceae</taxon>
        <taxon>Liberibacter</taxon>
    </lineage>
</organism>
<evidence type="ECO:0000256" key="8">
    <source>
        <dbReference type="ARBA" id="ARBA00022840"/>
    </source>
</evidence>
<evidence type="ECO:0000313" key="15">
    <source>
        <dbReference type="Proteomes" id="UP000007038"/>
    </source>
</evidence>
<dbReference type="InterPro" id="IPR018094">
    <property type="entry name" value="Thymidylate_kinase"/>
</dbReference>
<dbReference type="GeneID" id="96886084"/>
<dbReference type="CDD" id="cd01672">
    <property type="entry name" value="TMPK"/>
    <property type="match status" value="1"/>
</dbReference>
<dbReference type="GO" id="GO:0005829">
    <property type="term" value="C:cytosol"/>
    <property type="evidence" value="ECO:0007669"/>
    <property type="project" value="TreeGrafter"/>
</dbReference>
<dbReference type="Gene3D" id="3.40.50.300">
    <property type="entry name" value="P-loop containing nucleotide triphosphate hydrolases"/>
    <property type="match status" value="1"/>
</dbReference>
<feature type="binding site" evidence="12">
    <location>
        <begin position="11"/>
        <end position="18"/>
    </location>
    <ligand>
        <name>ATP</name>
        <dbReference type="ChEBI" id="CHEBI:30616"/>
    </ligand>
</feature>
<dbReference type="Proteomes" id="UP000007038">
    <property type="component" value="Chromosome"/>
</dbReference>
<evidence type="ECO:0000256" key="9">
    <source>
        <dbReference type="ARBA" id="ARBA00029962"/>
    </source>
</evidence>
<evidence type="ECO:0000259" key="13">
    <source>
        <dbReference type="Pfam" id="PF02223"/>
    </source>
</evidence>
<dbReference type="EMBL" id="CP002371">
    <property type="protein sequence ID" value="ADR52340.1"/>
    <property type="molecule type" value="Genomic_DNA"/>
</dbReference>
<dbReference type="HOGENOM" id="CLU_049131_0_0_5"/>
<dbReference type="HAMAP" id="MF_00165">
    <property type="entry name" value="Thymidylate_kinase"/>
    <property type="match status" value="1"/>
</dbReference>
<evidence type="ECO:0000256" key="3">
    <source>
        <dbReference type="ARBA" id="ARBA00017144"/>
    </source>
</evidence>
<keyword evidence="6 12" id="KW-0547">Nucleotide-binding</keyword>
<dbReference type="AlphaFoldDB" id="E4UDA0"/>
<dbReference type="PANTHER" id="PTHR10344:SF4">
    <property type="entry name" value="UMP-CMP KINASE 2, MITOCHONDRIAL"/>
    <property type="match status" value="1"/>
</dbReference>
<dbReference type="GO" id="GO:0006233">
    <property type="term" value="P:dTDP biosynthetic process"/>
    <property type="evidence" value="ECO:0007669"/>
    <property type="project" value="InterPro"/>
</dbReference>
<dbReference type="PANTHER" id="PTHR10344">
    <property type="entry name" value="THYMIDYLATE KINASE"/>
    <property type="match status" value="1"/>
</dbReference>
<dbReference type="Pfam" id="PF02223">
    <property type="entry name" value="Thymidylate_kin"/>
    <property type="match status" value="1"/>
</dbReference>
<dbReference type="SUPFAM" id="SSF52540">
    <property type="entry name" value="P-loop containing nucleoside triphosphate hydrolases"/>
    <property type="match status" value="1"/>
</dbReference>
<gene>
    <name evidence="12" type="primary">tmk</name>
    <name evidence="14" type="ordered locus">CKC_02955</name>
</gene>
<dbReference type="KEGG" id="lso:CKC_02955"/>
<evidence type="ECO:0000256" key="2">
    <source>
        <dbReference type="ARBA" id="ARBA00012980"/>
    </source>
</evidence>
<keyword evidence="7 12" id="KW-0418">Kinase</keyword>
<evidence type="ECO:0000256" key="12">
    <source>
        <dbReference type="HAMAP-Rule" id="MF_00165"/>
    </source>
</evidence>
<feature type="domain" description="Thymidylate kinase-like" evidence="13">
    <location>
        <begin position="9"/>
        <end position="204"/>
    </location>
</feature>
<comment type="catalytic activity">
    <reaction evidence="10 12">
        <text>dTMP + ATP = dTDP + ADP</text>
        <dbReference type="Rhea" id="RHEA:13517"/>
        <dbReference type="ChEBI" id="CHEBI:30616"/>
        <dbReference type="ChEBI" id="CHEBI:58369"/>
        <dbReference type="ChEBI" id="CHEBI:63528"/>
        <dbReference type="ChEBI" id="CHEBI:456216"/>
        <dbReference type="EC" id="2.7.4.9"/>
    </reaction>
</comment>
<evidence type="ECO:0000256" key="10">
    <source>
        <dbReference type="ARBA" id="ARBA00048743"/>
    </source>
</evidence>
<dbReference type="STRING" id="658172.CKC_02955"/>
<dbReference type="InterPro" id="IPR027417">
    <property type="entry name" value="P-loop_NTPase"/>
</dbReference>
<dbReference type="InterPro" id="IPR039430">
    <property type="entry name" value="Thymidylate_kin-like_dom"/>
</dbReference>
<evidence type="ECO:0000256" key="1">
    <source>
        <dbReference type="ARBA" id="ARBA00009776"/>
    </source>
</evidence>
<evidence type="ECO:0000256" key="6">
    <source>
        <dbReference type="ARBA" id="ARBA00022741"/>
    </source>
</evidence>
<dbReference type="FunFam" id="3.40.50.300:FF:000225">
    <property type="entry name" value="Thymidylate kinase"/>
    <property type="match status" value="1"/>
</dbReference>
<comment type="similarity">
    <text evidence="1 12">Belongs to the thymidylate kinase family.</text>
</comment>
<reference evidence="15" key="1">
    <citation type="submission" date="2010-11" db="EMBL/GenBank/DDBJ databases">
        <title>Complete genome sequence of Candidatus Liberibacter solanacearum CLso-ZC1.</title>
        <authorList>
            <person name="Lin H."/>
            <person name="Doddapaneni H.V."/>
            <person name="Lou B."/>
            <person name="Civerolo E.L."/>
            <person name="Chen C."/>
            <person name="Duan Y."/>
            <person name="Zhou L."/>
            <person name="Glynn J."/>
        </authorList>
    </citation>
    <scope>NUCLEOTIDE SEQUENCE [LARGE SCALE GENOMIC DNA]</scope>
    <source>
        <strain evidence="15">CLso-ZC1</strain>
    </source>
</reference>
<dbReference type="GO" id="GO:0006227">
    <property type="term" value="P:dUDP biosynthetic process"/>
    <property type="evidence" value="ECO:0007669"/>
    <property type="project" value="TreeGrafter"/>
</dbReference>
<evidence type="ECO:0000256" key="11">
    <source>
        <dbReference type="ARBA" id="ARBA00057735"/>
    </source>
</evidence>